<sequence>MAEALSSLNIVKGIEKYCKSTESSAAGSSVESPEKNVVTSPKTIGRRKQVTATPVTRRKKRVSPVKTLQRVYNTRLSAKLLKKEKVESEKKECLEALKFNSDCEVVSDCDLGEVLEDKSVPGCDNVGENLSVPEIEQQNMSVLWTNASEDLDLKESSATEMKSVPLQNSDYGFRSLKKPNDKDMVVLEVPFCEKNDDVGVGLIFSEVHAEVIPNEVKVFQKDANKAETPVSERKDAIPNLSPQEKGSLDVGFSYSKNELGRGTSRRGNGENLNAQVTAITDMNDDTGVGLIHSQTDAEVIPSKVEVFQIEANKPETPINERKDAIPNLSPQEKMSVDVGYSYSRDESKRRASPRGNGENLSARITAVTDMNGSDYMGVDSSYEIEKVRGSLNSKYADRDLDSKHTAAENMKCKQLENNVEGFQILKMPSCNTMVVVDVPLYKKKDDAGIDLCNSETADITKLKRYYDFTDEVFYVNSIKVETPTSEMKAAIPILSLQEKGSVDVGFSFLTNEVQSGNSKRGSSDHLDAQFSALTDMIAGDLSSKGKFHLSEIEQLSESPNSKYADKKLDFKDTDDTNLKSEFLTNKGSCNVEADSSVLDIEQQIESLKFKNAIEDVDAKELAAKYLESIVLKMNVDGSKMDAVDVLEEIPCREHMVVVDPLHHKTKDVDDVDFSPREIEITTEVRANEAKFLPKGTENAEVKTPIQRAKVTEKVFSPKENGPDEVGVHFSFSEGSDDVELHFYVLEADKNMDAAVNFSTESYERESLKEHLNMESCEKVGFGEGVHDLMIQPKSEKVMLECLSSGVDNSVDGENFDNSVKILEDISCNSESGAAYGDVKGLASQEEISCQAIACGPPICSESSERLENSIHNNSDDDTSIDTEFFQHNAYSKQSDSSRKSSEIYSSDGAFKYADKLEMKGSVKATNDFSGRVLSVDEMGDKDSFSDDPESNSKTFDNSSCDTEAESYFLEYAISSKQQNRKRESTASQIFDSSCTREPADQSEMPESFDSSIGYSSEIASSNQLSAKSISKESRLPVASDISSCCSGIKKLSFDASPKASEAKSPCFLKLGGQMCPSSAPPSLQSRRTKIHLREQPLLLADHPFTEKVLSSYMLSSGPCQFANMSNYMPLSKVDSNVLDDKENIEQNDI</sequence>
<evidence type="ECO:0000313" key="2">
    <source>
        <dbReference type="EMBL" id="KZN00249.1"/>
    </source>
</evidence>
<feature type="compositionally biased region" description="Polar residues" evidence="1">
    <location>
        <begin position="23"/>
        <end position="42"/>
    </location>
</feature>
<dbReference type="EMBL" id="CP093345">
    <property type="protein sequence ID" value="WOG90944.1"/>
    <property type="molecule type" value="Genomic_DNA"/>
</dbReference>
<gene>
    <name evidence="2" type="ORF">DCAR_009003</name>
    <name evidence="3" type="ORF">DCAR_0310191</name>
</gene>
<feature type="region of interest" description="Disordered" evidence="1">
    <location>
        <begin position="227"/>
        <end position="251"/>
    </location>
</feature>
<feature type="compositionally biased region" description="Basic and acidic residues" evidence="1">
    <location>
        <begin position="227"/>
        <end position="236"/>
    </location>
</feature>
<dbReference type="Proteomes" id="UP000077755">
    <property type="component" value="Chromosome 3"/>
</dbReference>
<evidence type="ECO:0000313" key="4">
    <source>
        <dbReference type="Proteomes" id="UP000077755"/>
    </source>
</evidence>
<name>A0A165ZNN3_DAUCS</name>
<feature type="region of interest" description="Disordered" evidence="1">
    <location>
        <begin position="979"/>
        <end position="1010"/>
    </location>
</feature>
<evidence type="ECO:0000313" key="3">
    <source>
        <dbReference type="EMBL" id="WOG90944.1"/>
    </source>
</evidence>
<keyword evidence="4" id="KW-1185">Reference proteome</keyword>
<feature type="region of interest" description="Disordered" evidence="1">
    <location>
        <begin position="23"/>
        <end position="52"/>
    </location>
</feature>
<feature type="compositionally biased region" description="Polar residues" evidence="1">
    <location>
        <begin position="985"/>
        <end position="995"/>
    </location>
</feature>
<protein>
    <submittedName>
        <fullName evidence="2">Uncharacterized protein</fullName>
    </submittedName>
</protein>
<reference evidence="2" key="1">
    <citation type="journal article" date="2016" name="Nat. Genet.">
        <title>A high-quality carrot genome assembly provides new insights into carotenoid accumulation and asterid genome evolution.</title>
        <authorList>
            <person name="Iorizzo M."/>
            <person name="Ellison S."/>
            <person name="Senalik D."/>
            <person name="Zeng P."/>
            <person name="Satapoomin P."/>
            <person name="Huang J."/>
            <person name="Bowman M."/>
            <person name="Iovene M."/>
            <person name="Sanseverino W."/>
            <person name="Cavagnaro P."/>
            <person name="Yildiz M."/>
            <person name="Macko-Podgorni A."/>
            <person name="Moranska E."/>
            <person name="Grzebelus E."/>
            <person name="Grzebelus D."/>
            <person name="Ashrafi H."/>
            <person name="Zheng Z."/>
            <person name="Cheng S."/>
            <person name="Spooner D."/>
            <person name="Van Deynze A."/>
            <person name="Simon P."/>
        </authorList>
    </citation>
    <scope>NUCLEOTIDE SEQUENCE [LARGE SCALE GENOMIC DNA]</scope>
    <source>
        <tissue evidence="2">Leaf</tissue>
    </source>
</reference>
<evidence type="ECO:0000256" key="1">
    <source>
        <dbReference type="SAM" id="MobiDB-lite"/>
    </source>
</evidence>
<feature type="region of interest" description="Disordered" evidence="1">
    <location>
        <begin position="937"/>
        <end position="959"/>
    </location>
</feature>
<proteinExistence type="predicted"/>
<organism evidence="2">
    <name type="scientific">Daucus carota subsp. sativus</name>
    <name type="common">Carrot</name>
    <dbReference type="NCBI Taxonomy" id="79200"/>
    <lineage>
        <taxon>Eukaryota</taxon>
        <taxon>Viridiplantae</taxon>
        <taxon>Streptophyta</taxon>
        <taxon>Embryophyta</taxon>
        <taxon>Tracheophyta</taxon>
        <taxon>Spermatophyta</taxon>
        <taxon>Magnoliopsida</taxon>
        <taxon>eudicotyledons</taxon>
        <taxon>Gunneridae</taxon>
        <taxon>Pentapetalae</taxon>
        <taxon>asterids</taxon>
        <taxon>campanulids</taxon>
        <taxon>Apiales</taxon>
        <taxon>Apiaceae</taxon>
        <taxon>Apioideae</taxon>
        <taxon>Scandiceae</taxon>
        <taxon>Daucinae</taxon>
        <taxon>Daucus</taxon>
        <taxon>Daucus sect. Daucus</taxon>
    </lineage>
</organism>
<accession>A0A165ZNN3</accession>
<dbReference type="EMBL" id="LNRQ01000003">
    <property type="protein sequence ID" value="KZN00249.1"/>
    <property type="molecule type" value="Genomic_DNA"/>
</dbReference>
<dbReference type="AlphaFoldDB" id="A0A165ZNN3"/>
<reference evidence="3" key="2">
    <citation type="submission" date="2022-03" db="EMBL/GenBank/DDBJ databases">
        <title>Draft title - Genomic analysis of global carrot germplasm unveils the trajectory of domestication and the origin of high carotenoid orange carrot.</title>
        <authorList>
            <person name="Iorizzo M."/>
            <person name="Ellison S."/>
            <person name="Senalik D."/>
            <person name="Macko-Podgorni A."/>
            <person name="Grzebelus D."/>
            <person name="Bostan H."/>
            <person name="Rolling W."/>
            <person name="Curaba J."/>
            <person name="Simon P."/>
        </authorList>
    </citation>
    <scope>NUCLEOTIDE SEQUENCE</scope>
    <source>
        <tissue evidence="3">Leaf</tissue>
    </source>
</reference>
<dbReference type="Gramene" id="KZN00249">
    <property type="protein sequence ID" value="KZN00249"/>
    <property type="gene ID" value="DCAR_009003"/>
</dbReference>